<evidence type="ECO:0000313" key="1">
    <source>
        <dbReference type="EMBL" id="OYR31489.1"/>
    </source>
</evidence>
<dbReference type="Proteomes" id="UP000216363">
    <property type="component" value="Unassembled WGS sequence"/>
</dbReference>
<proteinExistence type="predicted"/>
<name>A0A256GWH1_9HYPH</name>
<protein>
    <submittedName>
        <fullName evidence="1">Uncharacterized protein</fullName>
    </submittedName>
</protein>
<comment type="caution">
    <text evidence="1">The sequence shown here is derived from an EMBL/GenBank/DDBJ whole genome shotgun (WGS) entry which is preliminary data.</text>
</comment>
<reference evidence="1 2" key="1">
    <citation type="submission" date="2017-07" db="EMBL/GenBank/DDBJ databases">
        <title>Draft genome of Ochrobactrum lupini type strain LUP21.</title>
        <authorList>
            <person name="Krzyzanowska D.M."/>
            <person name="Jafra S."/>
        </authorList>
    </citation>
    <scope>NUCLEOTIDE SEQUENCE [LARGE SCALE GENOMIC DNA]</scope>
    <source>
        <strain evidence="1 2">LUP21</strain>
    </source>
</reference>
<organism evidence="1 2">
    <name type="scientific">Brucella lupini</name>
    <dbReference type="NCBI Taxonomy" id="255457"/>
    <lineage>
        <taxon>Bacteria</taxon>
        <taxon>Pseudomonadati</taxon>
        <taxon>Pseudomonadota</taxon>
        <taxon>Alphaproteobacteria</taxon>
        <taxon>Hyphomicrobiales</taxon>
        <taxon>Brucellaceae</taxon>
        <taxon>Brucella/Ochrobactrum group</taxon>
        <taxon>Brucella</taxon>
    </lineage>
</organism>
<accession>A0A256GWH1</accession>
<dbReference type="EMBL" id="NNRN01000038">
    <property type="protein sequence ID" value="OYR31489.1"/>
    <property type="molecule type" value="Genomic_DNA"/>
</dbReference>
<dbReference type="AlphaFoldDB" id="A0A256GWH1"/>
<sequence length="67" mass="7566">MRRGDGLIHFRFLPAFDGIQARQARILLIDYKGFLERSTGLRPEIDRRTLLSASPAIAAKAEGKKRV</sequence>
<evidence type="ECO:0000313" key="2">
    <source>
        <dbReference type="Proteomes" id="UP000216363"/>
    </source>
</evidence>
<gene>
    <name evidence="1" type="ORF">CES86_0982</name>
</gene>